<feature type="transmembrane region" description="Helical" evidence="8">
    <location>
        <begin position="254"/>
        <end position="272"/>
    </location>
</feature>
<evidence type="ECO:0000259" key="9">
    <source>
        <dbReference type="PROSITE" id="PS50850"/>
    </source>
</evidence>
<evidence type="ECO:0000256" key="1">
    <source>
        <dbReference type="ARBA" id="ARBA00003279"/>
    </source>
</evidence>
<feature type="transmembrane region" description="Helical" evidence="8">
    <location>
        <begin position="220"/>
        <end position="242"/>
    </location>
</feature>
<feature type="transmembrane region" description="Helical" evidence="8">
    <location>
        <begin position="138"/>
        <end position="160"/>
    </location>
</feature>
<dbReference type="InterPro" id="IPR020846">
    <property type="entry name" value="MFS_dom"/>
</dbReference>
<dbReference type="Gene3D" id="1.20.1250.20">
    <property type="entry name" value="MFS general substrate transporter like domains"/>
    <property type="match status" value="1"/>
</dbReference>
<evidence type="ECO:0000256" key="6">
    <source>
        <dbReference type="ARBA" id="ARBA00022989"/>
    </source>
</evidence>
<dbReference type="SUPFAM" id="SSF103473">
    <property type="entry name" value="MFS general substrate transporter"/>
    <property type="match status" value="1"/>
</dbReference>
<comment type="similarity">
    <text evidence="3">Belongs to the major facilitator superfamily. TCR/Tet family.</text>
</comment>
<evidence type="ECO:0000313" key="11">
    <source>
        <dbReference type="Proteomes" id="UP001138540"/>
    </source>
</evidence>
<dbReference type="RefSeq" id="WP_184151208.1">
    <property type="nucleotide sequence ID" value="NZ_JACHKA010000001.1"/>
</dbReference>
<evidence type="ECO:0000256" key="8">
    <source>
        <dbReference type="SAM" id="Phobius"/>
    </source>
</evidence>
<feature type="transmembrane region" description="Helical" evidence="8">
    <location>
        <begin position="104"/>
        <end position="126"/>
    </location>
</feature>
<proteinExistence type="inferred from homology"/>
<evidence type="ECO:0000256" key="3">
    <source>
        <dbReference type="ARBA" id="ARBA00007520"/>
    </source>
</evidence>
<comment type="caution">
    <text evidence="10">The sequence shown here is derived from an EMBL/GenBank/DDBJ whole genome shotgun (WGS) entry which is preliminary data.</text>
</comment>
<keyword evidence="4" id="KW-0813">Transport</keyword>
<dbReference type="InterPro" id="IPR011701">
    <property type="entry name" value="MFS"/>
</dbReference>
<gene>
    <name evidence="10" type="ORF">HNP60_001147</name>
</gene>
<evidence type="ECO:0000256" key="4">
    <source>
        <dbReference type="ARBA" id="ARBA00022448"/>
    </source>
</evidence>
<keyword evidence="11" id="KW-1185">Reference proteome</keyword>
<accession>A0ABR6ND35</accession>
<evidence type="ECO:0000256" key="7">
    <source>
        <dbReference type="ARBA" id="ARBA00023136"/>
    </source>
</evidence>
<dbReference type="InterPro" id="IPR036259">
    <property type="entry name" value="MFS_trans_sf"/>
</dbReference>
<keyword evidence="6 8" id="KW-1133">Transmembrane helix</keyword>
<feature type="transmembrane region" description="Helical" evidence="8">
    <location>
        <begin position="166"/>
        <end position="186"/>
    </location>
</feature>
<feature type="transmembrane region" description="Helical" evidence="8">
    <location>
        <begin position="80"/>
        <end position="98"/>
    </location>
</feature>
<keyword evidence="7 8" id="KW-0472">Membrane</keyword>
<dbReference type="Pfam" id="PF07690">
    <property type="entry name" value="MFS_1"/>
    <property type="match status" value="1"/>
</dbReference>
<sequence>MAASGKRQSIWFVLVTIFIDAMGYGLAGPVLPRLIMNVGDVDISAAIRFAGWMTASYAVVQFLMGPVIGNLSDRFGRRPVLLIALTGLVLNFLLLSVAQSLPVLFVAQMLGGMFGGTIGTCQAAIADMTAKEDRAHNFSLVGAAFGLGFVVGPAIGGLLGEYGERMPFIAAAVLTFVNLLYGVFVFPDTLRPENRRPFEWRRANALGAWRSMRAMPGMTAAILIVALWYIAGAVYPLTWPYYGIARFDWSNGMIGASLATVGAITALSQTVLTGRLVRRYGERGAAIIGMTGGIATFLAYAFVTQGWMAFAIMIGFVPQSMVGPALMAILANRAGADAQGEVQGMAAMAQGMGGIVAPLLINPTMAYFTSPAAPFQFAGAGFIVASLFAVAALGRLLTLPNPRRARALDARTG</sequence>
<evidence type="ECO:0000256" key="2">
    <source>
        <dbReference type="ARBA" id="ARBA00004141"/>
    </source>
</evidence>
<name>A0ABR6ND35_9SPHN</name>
<dbReference type="PRINTS" id="PR01035">
    <property type="entry name" value="TCRTETA"/>
</dbReference>
<protein>
    <submittedName>
        <fullName evidence="10">DHA1 family tetracycline resistance protein-like MFS transporter</fullName>
    </submittedName>
</protein>
<feature type="domain" description="Major facilitator superfamily (MFS) profile" evidence="9">
    <location>
        <begin position="9"/>
        <end position="403"/>
    </location>
</feature>
<dbReference type="PANTHER" id="PTHR23504:SF15">
    <property type="entry name" value="MAJOR FACILITATOR SUPERFAMILY (MFS) PROFILE DOMAIN-CONTAINING PROTEIN"/>
    <property type="match status" value="1"/>
</dbReference>
<dbReference type="EMBL" id="JACHKA010000001">
    <property type="protein sequence ID" value="MBB5985173.1"/>
    <property type="molecule type" value="Genomic_DNA"/>
</dbReference>
<evidence type="ECO:0000313" key="10">
    <source>
        <dbReference type="EMBL" id="MBB5985173.1"/>
    </source>
</evidence>
<feature type="transmembrane region" description="Helical" evidence="8">
    <location>
        <begin position="9"/>
        <end position="27"/>
    </location>
</feature>
<reference evidence="10 11" key="1">
    <citation type="submission" date="2020-08" db="EMBL/GenBank/DDBJ databases">
        <title>Exploring microbial biodiversity for novel pathways involved in the catabolism of aromatic compounds derived from lignin.</title>
        <authorList>
            <person name="Elkins J."/>
        </authorList>
    </citation>
    <scope>NUCLEOTIDE SEQUENCE [LARGE SCALE GENOMIC DNA]</scope>
    <source>
        <strain evidence="10 11">B1D3A</strain>
    </source>
</reference>
<dbReference type="PROSITE" id="PS50850">
    <property type="entry name" value="MFS"/>
    <property type="match status" value="1"/>
</dbReference>
<dbReference type="InterPro" id="IPR001958">
    <property type="entry name" value="Tet-R_TetA/multi-R_MdtG-like"/>
</dbReference>
<feature type="transmembrane region" description="Helical" evidence="8">
    <location>
        <begin position="373"/>
        <end position="397"/>
    </location>
</feature>
<feature type="transmembrane region" description="Helical" evidence="8">
    <location>
        <begin position="309"/>
        <end position="330"/>
    </location>
</feature>
<keyword evidence="5 8" id="KW-0812">Transmembrane</keyword>
<dbReference type="PROSITE" id="PS00216">
    <property type="entry name" value="SUGAR_TRANSPORT_1"/>
    <property type="match status" value="1"/>
</dbReference>
<feature type="transmembrane region" description="Helical" evidence="8">
    <location>
        <begin position="284"/>
        <end position="303"/>
    </location>
</feature>
<comment type="function">
    <text evidence="1">Resistance to tetracycline by an active tetracycline efflux. This is an energy-dependent process that decreases the accumulation of the antibiotic in whole cells. This protein functions as a metal-tetracycline/H(+) antiporter.</text>
</comment>
<feature type="transmembrane region" description="Helical" evidence="8">
    <location>
        <begin position="47"/>
        <end position="68"/>
    </location>
</feature>
<comment type="subcellular location">
    <subcellularLocation>
        <location evidence="2">Membrane</location>
        <topology evidence="2">Multi-pass membrane protein</topology>
    </subcellularLocation>
</comment>
<dbReference type="PANTHER" id="PTHR23504">
    <property type="entry name" value="MAJOR FACILITATOR SUPERFAMILY DOMAIN-CONTAINING PROTEIN 10"/>
    <property type="match status" value="1"/>
</dbReference>
<evidence type="ECO:0000256" key="5">
    <source>
        <dbReference type="ARBA" id="ARBA00022692"/>
    </source>
</evidence>
<dbReference type="InterPro" id="IPR005829">
    <property type="entry name" value="Sugar_transporter_CS"/>
</dbReference>
<organism evidence="10 11">
    <name type="scientific">Sphingobium lignivorans</name>
    <dbReference type="NCBI Taxonomy" id="2735886"/>
    <lineage>
        <taxon>Bacteria</taxon>
        <taxon>Pseudomonadati</taxon>
        <taxon>Pseudomonadota</taxon>
        <taxon>Alphaproteobacteria</taxon>
        <taxon>Sphingomonadales</taxon>
        <taxon>Sphingomonadaceae</taxon>
        <taxon>Sphingobium</taxon>
    </lineage>
</organism>
<dbReference type="Proteomes" id="UP001138540">
    <property type="component" value="Unassembled WGS sequence"/>
</dbReference>